<protein>
    <submittedName>
        <fullName evidence="3">Glycoside hydrolase domain-containing protein</fullName>
    </submittedName>
</protein>
<sequence length="435" mass="46534">MSRYGRAACVAVLLAALVGVNASSASAEPATSVSYPQAASATRFNGLAFDACDAPSLTAMRAWESSPYGGVGVYIGGPNRTCAQRNLTAPWVSTVSREGWRLIPIYMGSQAPCTTRPNSVEFTAATASARGTTEAADAVTRAKALGMLPGSAIYGDVEHYTPTDSACRTAVLAYVSSWTKELHRQGYLAGIYAGLNSGALHLSQAYNSTSTARPDALWIARWDEISALTGWAGIPNTHWANHQRGKQYRGDHDETYGGVTINIDNDRFDAPVATVAHSYLQRGSTVVSARRGPTTSNTIAKRYEPGATVQVICQTAGSKVGSSTVWDLLADGYYVPDYYISTPSNTGYSRPLPRCTYPYQVISSALYERTGPGTGYAVARTLYAGGLAWVSCQRSGTRVGTSAVWDRLEYGNFVSDYYVATPSSTTYSRPPIPRC</sequence>
<evidence type="ECO:0000313" key="4">
    <source>
        <dbReference type="Proteomes" id="UP001589896"/>
    </source>
</evidence>
<keyword evidence="3" id="KW-0378">Hydrolase</keyword>
<dbReference type="SUPFAM" id="SSF51445">
    <property type="entry name" value="(Trans)glycosidases"/>
    <property type="match status" value="1"/>
</dbReference>
<evidence type="ECO:0000313" key="3">
    <source>
        <dbReference type="EMBL" id="MFC0678674.1"/>
    </source>
</evidence>
<proteinExistence type="predicted"/>
<dbReference type="Pfam" id="PF08924">
    <property type="entry name" value="Rv2525c_GlyHyd-like"/>
    <property type="match status" value="1"/>
</dbReference>
<feature type="signal peptide" evidence="1">
    <location>
        <begin position="1"/>
        <end position="27"/>
    </location>
</feature>
<gene>
    <name evidence="3" type="ORF">ACFFGH_12560</name>
</gene>
<dbReference type="Proteomes" id="UP001589896">
    <property type="component" value="Unassembled WGS sequence"/>
</dbReference>
<dbReference type="EMBL" id="JBHLTG010000002">
    <property type="protein sequence ID" value="MFC0678674.1"/>
    <property type="molecule type" value="Genomic_DNA"/>
</dbReference>
<organism evidence="3 4">
    <name type="scientific">Lysobacter korlensis</name>
    <dbReference type="NCBI Taxonomy" id="553636"/>
    <lineage>
        <taxon>Bacteria</taxon>
        <taxon>Pseudomonadati</taxon>
        <taxon>Pseudomonadota</taxon>
        <taxon>Gammaproteobacteria</taxon>
        <taxon>Lysobacterales</taxon>
        <taxon>Lysobacteraceae</taxon>
        <taxon>Lysobacter</taxon>
    </lineage>
</organism>
<dbReference type="InterPro" id="IPR017853">
    <property type="entry name" value="GH"/>
</dbReference>
<dbReference type="GO" id="GO:0016787">
    <property type="term" value="F:hydrolase activity"/>
    <property type="evidence" value="ECO:0007669"/>
    <property type="project" value="UniProtKB-KW"/>
</dbReference>
<keyword evidence="4" id="KW-1185">Reference proteome</keyword>
<dbReference type="RefSeq" id="WP_386668727.1">
    <property type="nucleotide sequence ID" value="NZ_JBHLTG010000002.1"/>
</dbReference>
<dbReference type="InterPro" id="IPR015020">
    <property type="entry name" value="Rv2525c-like_Glyco_Hydro-like"/>
</dbReference>
<comment type="caution">
    <text evidence="3">The sequence shown here is derived from an EMBL/GenBank/DDBJ whole genome shotgun (WGS) entry which is preliminary data.</text>
</comment>
<feature type="chain" id="PRO_5045179816" evidence="1">
    <location>
        <begin position="28"/>
        <end position="435"/>
    </location>
</feature>
<name>A0ABV6RNV8_9GAMM</name>
<accession>A0ABV6RNV8</accession>
<keyword evidence="1" id="KW-0732">Signal</keyword>
<evidence type="ECO:0000259" key="2">
    <source>
        <dbReference type="Pfam" id="PF08924"/>
    </source>
</evidence>
<evidence type="ECO:0000256" key="1">
    <source>
        <dbReference type="SAM" id="SignalP"/>
    </source>
</evidence>
<reference evidence="3 4" key="1">
    <citation type="submission" date="2024-09" db="EMBL/GenBank/DDBJ databases">
        <authorList>
            <person name="Sun Q."/>
            <person name="Mori K."/>
        </authorList>
    </citation>
    <scope>NUCLEOTIDE SEQUENCE [LARGE SCALE GENOMIC DNA]</scope>
    <source>
        <strain evidence="3 4">KCTC 23076</strain>
    </source>
</reference>
<feature type="domain" description="Rv2525c-like glycoside hydrolase-like" evidence="2">
    <location>
        <begin position="62"/>
        <end position="267"/>
    </location>
</feature>
<dbReference type="Gene3D" id="3.20.20.80">
    <property type="entry name" value="Glycosidases"/>
    <property type="match status" value="1"/>
</dbReference>